<protein>
    <submittedName>
        <fullName evidence="1">(northern house mosquito) hypothetical protein</fullName>
    </submittedName>
</protein>
<reference evidence="1" key="1">
    <citation type="submission" date="2021-05" db="EMBL/GenBank/DDBJ databases">
        <authorList>
            <person name="Alioto T."/>
            <person name="Alioto T."/>
            <person name="Gomez Garrido J."/>
        </authorList>
    </citation>
    <scope>NUCLEOTIDE SEQUENCE</scope>
</reference>
<proteinExistence type="predicted"/>
<accession>A0A8D8CEV7</accession>
<organism evidence="1">
    <name type="scientific">Culex pipiens</name>
    <name type="common">House mosquito</name>
    <dbReference type="NCBI Taxonomy" id="7175"/>
    <lineage>
        <taxon>Eukaryota</taxon>
        <taxon>Metazoa</taxon>
        <taxon>Ecdysozoa</taxon>
        <taxon>Arthropoda</taxon>
        <taxon>Hexapoda</taxon>
        <taxon>Insecta</taxon>
        <taxon>Pterygota</taxon>
        <taxon>Neoptera</taxon>
        <taxon>Endopterygota</taxon>
        <taxon>Diptera</taxon>
        <taxon>Nematocera</taxon>
        <taxon>Culicoidea</taxon>
        <taxon>Culicidae</taxon>
        <taxon>Culicinae</taxon>
        <taxon>Culicini</taxon>
        <taxon>Culex</taxon>
        <taxon>Culex</taxon>
    </lineage>
</organism>
<dbReference type="EMBL" id="HBUE01114797">
    <property type="protein sequence ID" value="CAG6490209.1"/>
    <property type="molecule type" value="Transcribed_RNA"/>
</dbReference>
<dbReference type="AlphaFoldDB" id="A0A8D8CEV7"/>
<name>A0A8D8CEV7_CULPI</name>
<sequence length="100" mass="11482">MIDLGFLNMLQSTELNVSILRNHASPLHFSFSEYNHGGAWLLSTKSYLLYPKYTTLFFLINFTKSLIRACSVSPNVSYLDVTKAFTDFNLKNVDISLIYF</sequence>
<dbReference type="EMBL" id="HBUE01114798">
    <property type="protein sequence ID" value="CAG6490210.1"/>
    <property type="molecule type" value="Transcribed_RNA"/>
</dbReference>
<evidence type="ECO:0000313" key="1">
    <source>
        <dbReference type="EMBL" id="CAG6490210.1"/>
    </source>
</evidence>